<evidence type="ECO:0000313" key="1">
    <source>
        <dbReference type="EnsemblMetazoa" id="tetur03g07270.1"/>
    </source>
</evidence>
<dbReference type="AlphaFoldDB" id="T1K0C5"/>
<keyword evidence="2" id="KW-1185">Reference proteome</keyword>
<sequence>MKTKEEEEEERNHLEKKKKIWPLLKQRPNLTFTI</sequence>
<protein>
    <submittedName>
        <fullName evidence="1">Uncharacterized protein</fullName>
    </submittedName>
</protein>
<name>T1K0C5_TETUR</name>
<dbReference type="HOGENOM" id="CLU_3377639_0_0_1"/>
<dbReference type="Proteomes" id="UP000015104">
    <property type="component" value="Unassembled WGS sequence"/>
</dbReference>
<dbReference type="EnsemblMetazoa" id="tetur03g07270.1">
    <property type="protein sequence ID" value="tetur03g07270.1"/>
    <property type="gene ID" value="tetur03g07270"/>
</dbReference>
<reference evidence="2" key="1">
    <citation type="submission" date="2011-08" db="EMBL/GenBank/DDBJ databases">
        <authorList>
            <person name="Rombauts S."/>
        </authorList>
    </citation>
    <scope>NUCLEOTIDE SEQUENCE</scope>
    <source>
        <strain evidence="2">London</strain>
    </source>
</reference>
<evidence type="ECO:0000313" key="2">
    <source>
        <dbReference type="Proteomes" id="UP000015104"/>
    </source>
</evidence>
<proteinExistence type="predicted"/>
<organism evidence="1 2">
    <name type="scientific">Tetranychus urticae</name>
    <name type="common">Two-spotted spider mite</name>
    <dbReference type="NCBI Taxonomy" id="32264"/>
    <lineage>
        <taxon>Eukaryota</taxon>
        <taxon>Metazoa</taxon>
        <taxon>Ecdysozoa</taxon>
        <taxon>Arthropoda</taxon>
        <taxon>Chelicerata</taxon>
        <taxon>Arachnida</taxon>
        <taxon>Acari</taxon>
        <taxon>Acariformes</taxon>
        <taxon>Trombidiformes</taxon>
        <taxon>Prostigmata</taxon>
        <taxon>Eleutherengona</taxon>
        <taxon>Raphignathae</taxon>
        <taxon>Tetranychoidea</taxon>
        <taxon>Tetranychidae</taxon>
        <taxon>Tetranychus</taxon>
    </lineage>
</organism>
<dbReference type="EMBL" id="CAEY01001139">
    <property type="status" value="NOT_ANNOTATED_CDS"/>
    <property type="molecule type" value="Genomic_DNA"/>
</dbReference>
<accession>T1K0C5</accession>
<reference evidence="1" key="2">
    <citation type="submission" date="2015-06" db="UniProtKB">
        <authorList>
            <consortium name="EnsemblMetazoa"/>
        </authorList>
    </citation>
    <scope>IDENTIFICATION</scope>
</reference>